<keyword evidence="6 7" id="KW-0472">Membrane</keyword>
<feature type="transmembrane region" description="Helical" evidence="8">
    <location>
        <begin position="406"/>
        <end position="422"/>
    </location>
</feature>
<dbReference type="Proteomes" id="UP000248745">
    <property type="component" value="Unassembled WGS sequence"/>
</dbReference>
<dbReference type="InterPro" id="IPR024194">
    <property type="entry name" value="Ac/AlaTfrase_AlgI/DltB"/>
</dbReference>
<feature type="transmembrane region" description="Helical" evidence="8">
    <location>
        <begin position="443"/>
        <end position="461"/>
    </location>
</feature>
<gene>
    <name evidence="9" type="ORF">DN068_05515</name>
</gene>
<keyword evidence="7" id="KW-0012">Acyltransferase</keyword>
<evidence type="ECO:0000313" key="9">
    <source>
        <dbReference type="EMBL" id="PZF73800.1"/>
    </source>
</evidence>
<feature type="transmembrane region" description="Helical" evidence="8">
    <location>
        <begin position="308"/>
        <end position="325"/>
    </location>
</feature>
<evidence type="ECO:0000256" key="8">
    <source>
        <dbReference type="SAM" id="Phobius"/>
    </source>
</evidence>
<dbReference type="OrthoDB" id="9805788at2"/>
<organism evidence="9 10">
    <name type="scientific">Taibaiella soli</name>
    <dbReference type="NCBI Taxonomy" id="1649169"/>
    <lineage>
        <taxon>Bacteria</taxon>
        <taxon>Pseudomonadati</taxon>
        <taxon>Bacteroidota</taxon>
        <taxon>Chitinophagia</taxon>
        <taxon>Chitinophagales</taxon>
        <taxon>Chitinophagaceae</taxon>
        <taxon>Taibaiella</taxon>
    </lineage>
</organism>
<accession>A0A2W2AN94</accession>
<feature type="transmembrane region" description="Helical" evidence="8">
    <location>
        <begin position="72"/>
        <end position="92"/>
    </location>
</feature>
<feature type="transmembrane region" description="Helical" evidence="8">
    <location>
        <begin position="30"/>
        <end position="52"/>
    </location>
</feature>
<dbReference type="InterPro" id="IPR051085">
    <property type="entry name" value="MB_O-acyltransferase"/>
</dbReference>
<dbReference type="PANTHER" id="PTHR13285">
    <property type="entry name" value="ACYLTRANSFERASE"/>
    <property type="match status" value="1"/>
</dbReference>
<evidence type="ECO:0000313" key="10">
    <source>
        <dbReference type="Proteomes" id="UP000248745"/>
    </source>
</evidence>
<dbReference type="InterPro" id="IPR028362">
    <property type="entry name" value="AlgI"/>
</dbReference>
<keyword evidence="10" id="KW-1185">Reference proteome</keyword>
<protein>
    <submittedName>
        <fullName evidence="9">MBOAT family protein</fullName>
    </submittedName>
</protein>
<name>A0A2W2AN94_9BACT</name>
<feature type="transmembrane region" description="Helical" evidence="8">
    <location>
        <begin position="150"/>
        <end position="169"/>
    </location>
</feature>
<sequence length="473" mass="55617">MVFSSIVFLFYFMPLFFLVYFLVDRRLKNWVILAGSIVFYAWGAPQFIFVILATTVADFYIVRMMDASRTDWLRKLLLSLSLSINLGLLFYFKYSNFFVQNLNHVLQQIGMKQVGWTSLVLPIGISFYTFETLTYVVDVYRKVHKPLRNFWDYQLYIILFPKLIAGPIIRFHDFADQIYDHTEHENAENRLRGLYRFFIGLGKKILIANVMGAAADTVFNIPHQELGTATAWWGALSYTFQIYFDFSGYSDMAIGLGLMMGFRIPENFNNPYTATSITDFWRRWHITLGSWMRNYLYIPLGGNRGSKWRTYINLWIVFLASGLWHGAAWGYVAWGAYHGFFLVMERLFLGKWLAKLGKASFIYSFFVVLIGWVFFRIEHIRPSLAYLGRLFSWHKSSEAWLPTTEYYTIFAVACLFSFFTIANWGQRIQQRFFYAPYPVRRHYLVATLMLVICLLSASRIATSSFNPFIYFRF</sequence>
<keyword evidence="3 7" id="KW-1003">Cell membrane</keyword>
<evidence type="ECO:0000256" key="1">
    <source>
        <dbReference type="ARBA" id="ARBA00004651"/>
    </source>
</evidence>
<comment type="similarity">
    <text evidence="2 7">Belongs to the membrane-bound acyltransferase family.</text>
</comment>
<dbReference type="InterPro" id="IPR004299">
    <property type="entry name" value="MBOAT_fam"/>
</dbReference>
<dbReference type="PANTHER" id="PTHR13285:SF18">
    <property type="entry name" value="PROTEIN-CYSTEINE N-PALMITOYLTRANSFERASE RASP"/>
    <property type="match status" value="1"/>
</dbReference>
<dbReference type="Pfam" id="PF03062">
    <property type="entry name" value="MBOAT"/>
    <property type="match status" value="1"/>
</dbReference>
<keyword evidence="4 8" id="KW-0812">Transmembrane</keyword>
<keyword evidence="7" id="KW-0808">Transferase</keyword>
<keyword evidence="5 8" id="KW-1133">Transmembrane helix</keyword>
<reference evidence="9 10" key="1">
    <citation type="submission" date="2018-06" db="EMBL/GenBank/DDBJ databases">
        <title>Mucibacter soli gen. nov., sp. nov., a new member of the family Chitinophagaceae producing mucin.</title>
        <authorList>
            <person name="Kim M.-K."/>
            <person name="Park S."/>
            <person name="Kim T.-S."/>
            <person name="Joung Y."/>
            <person name="Han J.-H."/>
            <person name="Kim S.B."/>
        </authorList>
    </citation>
    <scope>NUCLEOTIDE SEQUENCE [LARGE SCALE GENOMIC DNA]</scope>
    <source>
        <strain evidence="9 10">R1-15</strain>
    </source>
</reference>
<evidence type="ECO:0000256" key="2">
    <source>
        <dbReference type="ARBA" id="ARBA00010323"/>
    </source>
</evidence>
<dbReference type="AlphaFoldDB" id="A0A2W2AN94"/>
<evidence type="ECO:0000256" key="3">
    <source>
        <dbReference type="ARBA" id="ARBA00022475"/>
    </source>
</evidence>
<evidence type="ECO:0000256" key="5">
    <source>
        <dbReference type="ARBA" id="ARBA00022989"/>
    </source>
</evidence>
<dbReference type="PIRSF" id="PIRSF500217">
    <property type="entry name" value="AlgI"/>
    <property type="match status" value="1"/>
</dbReference>
<dbReference type="GO" id="GO:0005886">
    <property type="term" value="C:plasma membrane"/>
    <property type="evidence" value="ECO:0007669"/>
    <property type="project" value="UniProtKB-SubCell"/>
</dbReference>
<dbReference type="EMBL" id="QKTW01000009">
    <property type="protein sequence ID" value="PZF73800.1"/>
    <property type="molecule type" value="Genomic_DNA"/>
</dbReference>
<proteinExistence type="inferred from homology"/>
<feature type="transmembrane region" description="Helical" evidence="8">
    <location>
        <begin position="361"/>
        <end position="377"/>
    </location>
</feature>
<dbReference type="PIRSF" id="PIRSF016636">
    <property type="entry name" value="AlgI_DltB"/>
    <property type="match status" value="1"/>
</dbReference>
<dbReference type="GO" id="GO:0042121">
    <property type="term" value="P:alginic acid biosynthetic process"/>
    <property type="evidence" value="ECO:0007669"/>
    <property type="project" value="InterPro"/>
</dbReference>
<feature type="transmembrane region" description="Helical" evidence="8">
    <location>
        <begin position="6"/>
        <end position="23"/>
    </location>
</feature>
<feature type="transmembrane region" description="Helical" evidence="8">
    <location>
        <begin position="113"/>
        <end position="130"/>
    </location>
</feature>
<comment type="subcellular location">
    <subcellularLocation>
        <location evidence="1">Cell membrane</location>
        <topology evidence="1">Multi-pass membrane protein</topology>
    </subcellularLocation>
</comment>
<comment type="caution">
    <text evidence="9">The sequence shown here is derived from an EMBL/GenBank/DDBJ whole genome shotgun (WGS) entry which is preliminary data.</text>
</comment>
<dbReference type="GO" id="GO:0016746">
    <property type="term" value="F:acyltransferase activity"/>
    <property type="evidence" value="ECO:0007669"/>
    <property type="project" value="UniProtKB-KW"/>
</dbReference>
<evidence type="ECO:0000256" key="7">
    <source>
        <dbReference type="PIRNR" id="PIRNR016636"/>
    </source>
</evidence>
<evidence type="ECO:0000256" key="6">
    <source>
        <dbReference type="ARBA" id="ARBA00023136"/>
    </source>
</evidence>
<evidence type="ECO:0000256" key="4">
    <source>
        <dbReference type="ARBA" id="ARBA00022692"/>
    </source>
</evidence>